<dbReference type="SUPFAM" id="SSF111369">
    <property type="entry name" value="HlyD-like secretion proteins"/>
    <property type="match status" value="1"/>
</dbReference>
<dbReference type="Proteomes" id="UP000298545">
    <property type="component" value="Chromosome linear"/>
</dbReference>
<dbReference type="PANTHER" id="PTHR30469:SF15">
    <property type="entry name" value="HLYD FAMILY OF SECRETION PROTEINS"/>
    <property type="match status" value="1"/>
</dbReference>
<evidence type="ECO:0000313" key="7">
    <source>
        <dbReference type="EMBL" id="QYA09604.1"/>
    </source>
</evidence>
<dbReference type="NCBIfam" id="TIGR01730">
    <property type="entry name" value="RND_mfp"/>
    <property type="match status" value="1"/>
</dbReference>
<dbReference type="GO" id="GO:1990281">
    <property type="term" value="C:efflux pump complex"/>
    <property type="evidence" value="ECO:0007669"/>
    <property type="project" value="TreeGrafter"/>
</dbReference>
<evidence type="ECO:0000259" key="4">
    <source>
        <dbReference type="Pfam" id="PF25917"/>
    </source>
</evidence>
<dbReference type="RefSeq" id="WP_027673985.1">
    <property type="nucleotide sequence ID" value="NZ_CP039692.1"/>
</dbReference>
<protein>
    <submittedName>
        <fullName evidence="6">Efflux RND transporter periplasmic adaptor subunit</fullName>
    </submittedName>
</protein>
<evidence type="ECO:0000256" key="1">
    <source>
        <dbReference type="ARBA" id="ARBA00009477"/>
    </source>
</evidence>
<dbReference type="EMBL" id="CP072168">
    <property type="protein sequence ID" value="QYA09604.1"/>
    <property type="molecule type" value="Genomic_DNA"/>
</dbReference>
<evidence type="ECO:0000259" key="3">
    <source>
        <dbReference type="Pfam" id="PF25876"/>
    </source>
</evidence>
<gene>
    <name evidence="6" type="ORF">CFBP5473_18555</name>
    <name evidence="7" type="ORF">J5285_19780</name>
</gene>
<dbReference type="InterPro" id="IPR006143">
    <property type="entry name" value="RND_pump_MFP"/>
</dbReference>
<keyword evidence="9" id="KW-1185">Reference proteome</keyword>
<dbReference type="Pfam" id="PF25954">
    <property type="entry name" value="Beta-barrel_RND_2"/>
    <property type="match status" value="1"/>
</dbReference>
<feature type="domain" description="Multidrug resistance protein MdtA-like alpha-helical hairpin" evidence="3">
    <location>
        <begin position="99"/>
        <end position="166"/>
    </location>
</feature>
<keyword evidence="2" id="KW-0175">Coiled coil</keyword>
<accession>A0A4D7DRH5</accession>
<evidence type="ECO:0000259" key="5">
    <source>
        <dbReference type="Pfam" id="PF25954"/>
    </source>
</evidence>
<dbReference type="Pfam" id="PF25917">
    <property type="entry name" value="BSH_RND"/>
    <property type="match status" value="1"/>
</dbReference>
<evidence type="ECO:0000313" key="6">
    <source>
        <dbReference type="EMBL" id="QCI99955.1"/>
    </source>
</evidence>
<name>A0A4D7DRH5_9HYPH</name>
<organism evidence="6 8">
    <name type="scientific">Agrobacterium larrymoorei</name>
    <dbReference type="NCBI Taxonomy" id="160699"/>
    <lineage>
        <taxon>Bacteria</taxon>
        <taxon>Pseudomonadati</taxon>
        <taxon>Pseudomonadota</taxon>
        <taxon>Alphaproteobacteria</taxon>
        <taxon>Hyphomicrobiales</taxon>
        <taxon>Rhizobiaceae</taxon>
        <taxon>Rhizobium/Agrobacterium group</taxon>
        <taxon>Agrobacterium</taxon>
    </lineage>
</organism>
<proteinExistence type="inferred from homology"/>
<dbReference type="Gene3D" id="2.40.50.100">
    <property type="match status" value="1"/>
</dbReference>
<feature type="domain" description="Multidrug resistance protein MdtA-like barrel-sandwich hybrid" evidence="4">
    <location>
        <begin position="59"/>
        <end position="192"/>
    </location>
</feature>
<dbReference type="Gene3D" id="2.40.30.170">
    <property type="match status" value="1"/>
</dbReference>
<dbReference type="KEGG" id="alf:CFBP5473_18555"/>
<evidence type="ECO:0000313" key="9">
    <source>
        <dbReference type="Proteomes" id="UP000826513"/>
    </source>
</evidence>
<evidence type="ECO:0000256" key="2">
    <source>
        <dbReference type="SAM" id="Coils"/>
    </source>
</evidence>
<sequence length="360" mass="38262">MIRANITYILLTGLLLTACSKDDSEEQIPPRPVLSVVAKEVPAQSLSLAGTVSPRFEAELGFRTLGRLTSRTVSVGDLVKQGEVIATIDPTALELAVRSSQSDLSNAQAQLRNAQSTQQRQLQLAETRSGTRAALEEAEQGLKTAVASVARAQANLDKANEQLGYAQLHAEFDGVVTATSAELGQIVTVGQVVVTIAKPDERDAVIDVPQTVAEQLKLGMPFEVALQLDPSVRVPGTVREIAPQADTVTRTRRTKIALNNPGDAFRLGAVITASASIATAPSLMLPATAIRTRDNQTAVWIVDEAAAKVKLRPVVVDGEPNPYGFVVIKEGVSPGERVVVAGVNKLEDGQSIRIDQELAK</sequence>
<dbReference type="Pfam" id="PF25876">
    <property type="entry name" value="HH_MFP_RND"/>
    <property type="match status" value="1"/>
</dbReference>
<reference evidence="7 9" key="2">
    <citation type="submission" date="2021-03" db="EMBL/GenBank/DDBJ databases">
        <title>Rapid diversification of plasmids in a genus of pathogenic and nitrogen fixing bacteria.</title>
        <authorList>
            <person name="Weisberg A.J."/>
            <person name="Miller M."/>
            <person name="Ream W."/>
            <person name="Grunwald N.J."/>
            <person name="Chang J.H."/>
        </authorList>
    </citation>
    <scope>NUCLEOTIDE SEQUENCE [LARGE SCALE GENOMIC DNA]</scope>
    <source>
        <strain evidence="7 9">AF3.44</strain>
    </source>
</reference>
<comment type="similarity">
    <text evidence="1">Belongs to the membrane fusion protein (MFP) (TC 8.A.1) family.</text>
</comment>
<dbReference type="STRING" id="1367849.GCA_000518585_01114"/>
<dbReference type="InterPro" id="IPR058624">
    <property type="entry name" value="MdtA-like_HH"/>
</dbReference>
<dbReference type="Gene3D" id="2.40.420.20">
    <property type="match status" value="1"/>
</dbReference>
<evidence type="ECO:0000313" key="8">
    <source>
        <dbReference type="Proteomes" id="UP000298545"/>
    </source>
</evidence>
<dbReference type="PROSITE" id="PS51257">
    <property type="entry name" value="PROKAR_LIPOPROTEIN"/>
    <property type="match status" value="1"/>
</dbReference>
<reference evidence="6 8" key="1">
    <citation type="submission" date="2019-04" db="EMBL/GenBank/DDBJ databases">
        <title>Complete genome sequence of Agrobacterium larrymoorei CFBP5473.</title>
        <authorList>
            <person name="Haryono M."/>
            <person name="Chou L."/>
            <person name="Lin Y.-C."/>
            <person name="Lai E.-M."/>
            <person name="Kuo C.-H."/>
        </authorList>
    </citation>
    <scope>NUCLEOTIDE SEQUENCE [LARGE SCALE GENOMIC DNA]</scope>
    <source>
        <strain evidence="6 8">CFBP5473</strain>
    </source>
</reference>
<dbReference type="InterPro" id="IPR058625">
    <property type="entry name" value="MdtA-like_BSH"/>
</dbReference>
<dbReference type="AlphaFoldDB" id="A0A4D7DRH5"/>
<dbReference type="PANTHER" id="PTHR30469">
    <property type="entry name" value="MULTIDRUG RESISTANCE PROTEIN MDTA"/>
    <property type="match status" value="1"/>
</dbReference>
<dbReference type="Gene3D" id="1.10.287.470">
    <property type="entry name" value="Helix hairpin bin"/>
    <property type="match status" value="1"/>
</dbReference>
<dbReference type="EMBL" id="CP039692">
    <property type="protein sequence ID" value="QCI99955.1"/>
    <property type="molecule type" value="Genomic_DNA"/>
</dbReference>
<dbReference type="GO" id="GO:0015562">
    <property type="term" value="F:efflux transmembrane transporter activity"/>
    <property type="evidence" value="ECO:0007669"/>
    <property type="project" value="TreeGrafter"/>
</dbReference>
<dbReference type="OrthoDB" id="9813967at2"/>
<dbReference type="InterPro" id="IPR058792">
    <property type="entry name" value="Beta-barrel_RND_2"/>
</dbReference>
<feature type="domain" description="CusB-like beta-barrel" evidence="5">
    <location>
        <begin position="205"/>
        <end position="274"/>
    </location>
</feature>
<feature type="coiled-coil region" evidence="2">
    <location>
        <begin position="97"/>
        <end position="162"/>
    </location>
</feature>
<dbReference type="Proteomes" id="UP000826513">
    <property type="component" value="Chromosome 2"/>
</dbReference>